<evidence type="ECO:0000313" key="2">
    <source>
        <dbReference type="EMBL" id="MBD8001740.1"/>
    </source>
</evidence>
<comment type="caution">
    <text evidence="2">The sequence shown here is derived from an EMBL/GenBank/DDBJ whole genome shotgun (WGS) entry which is preliminary data.</text>
</comment>
<feature type="chain" id="PRO_5045597212" evidence="1">
    <location>
        <begin position="26"/>
        <end position="314"/>
    </location>
</feature>
<dbReference type="EMBL" id="JACSPQ010000002">
    <property type="protein sequence ID" value="MBD8001740.1"/>
    <property type="molecule type" value="Genomic_DNA"/>
</dbReference>
<dbReference type="Proteomes" id="UP000616346">
    <property type="component" value="Unassembled WGS sequence"/>
</dbReference>
<evidence type="ECO:0000256" key="1">
    <source>
        <dbReference type="SAM" id="SignalP"/>
    </source>
</evidence>
<name>A0ABR8VAH2_9BACT</name>
<keyword evidence="1" id="KW-0732">Signal</keyword>
<dbReference type="RefSeq" id="WP_191709891.1">
    <property type="nucleotide sequence ID" value="NZ_JACSPQ010000002.1"/>
</dbReference>
<evidence type="ECO:0000313" key="3">
    <source>
        <dbReference type="Proteomes" id="UP000616346"/>
    </source>
</evidence>
<accession>A0ABR8VAH2</accession>
<dbReference type="PROSITE" id="PS51257">
    <property type="entry name" value="PROKAR_LIPOPROTEIN"/>
    <property type="match status" value="1"/>
</dbReference>
<protein>
    <submittedName>
        <fullName evidence="2">DUF4906 domain-containing protein</fullName>
    </submittedName>
</protein>
<keyword evidence="3" id="KW-1185">Reference proteome</keyword>
<reference evidence="2 3" key="1">
    <citation type="submission" date="2020-08" db="EMBL/GenBank/DDBJ databases">
        <title>A Genomic Blueprint of the Chicken Gut Microbiome.</title>
        <authorList>
            <person name="Gilroy R."/>
            <person name="Ravi A."/>
            <person name="Getino M."/>
            <person name="Pursley I."/>
            <person name="Horton D.L."/>
            <person name="Alikhan N.-F."/>
            <person name="Baker D."/>
            <person name="Gharbi K."/>
            <person name="Hall N."/>
            <person name="Watson M."/>
            <person name="Adriaenssens E.M."/>
            <person name="Foster-Nyarko E."/>
            <person name="Jarju S."/>
            <person name="Secka A."/>
            <person name="Antonio M."/>
            <person name="Oren A."/>
            <person name="Chaudhuri R."/>
            <person name="La Ragione R.M."/>
            <person name="Hildebrand F."/>
            <person name="Pallen M.J."/>
        </authorList>
    </citation>
    <scope>NUCLEOTIDE SEQUENCE [LARGE SCALE GENOMIC DNA]</scope>
    <source>
        <strain evidence="2 3">Sa1YUN3</strain>
    </source>
</reference>
<gene>
    <name evidence="2" type="ORF">H9626_05835</name>
</gene>
<proteinExistence type="predicted"/>
<feature type="signal peptide" evidence="1">
    <location>
        <begin position="1"/>
        <end position="25"/>
    </location>
</feature>
<organism evidence="2 3">
    <name type="scientific">Phocaeicola faecium</name>
    <dbReference type="NCBI Taxonomy" id="2762213"/>
    <lineage>
        <taxon>Bacteria</taxon>
        <taxon>Pseudomonadati</taxon>
        <taxon>Bacteroidota</taxon>
        <taxon>Bacteroidia</taxon>
        <taxon>Bacteroidales</taxon>
        <taxon>Bacteroidaceae</taxon>
        <taxon>Phocaeicola</taxon>
    </lineage>
</organism>
<sequence length="314" mass="34806">MKKTNRYLSFLLLLLLIGVTSSCIKDDYTPESKEKANVYVKLNTRANDDNFLTNEGIKTVRLILVQEGQVIINHLFSVNTDSEEETFSILGIPAQNTDFYAVVNEASVNQNFDSYATGSRFDASAFKGTLLSANFPATYSDIANSGLPMAGELLQQYISDGFSVTIPVTRAIARIDLNITNNSGADLPITSVDFGAFFTNQTPLFSQENLGSTSYSSHSFEETETINKGGDHTFIYYLYESRAGNNAYTVGLNNGQYKPIAIKKTENNQPIDELLRNQILRINATVNESEIEVNNLQVVIAPWEENNVTVPPFE</sequence>